<comment type="caution">
    <text evidence="2">The sequence shown here is derived from an EMBL/GenBank/DDBJ whole genome shotgun (WGS) entry which is preliminary data.</text>
</comment>
<name>A0A3B8N7Q0_9BACT</name>
<evidence type="ECO:0000259" key="1">
    <source>
        <dbReference type="Pfam" id="PF13511"/>
    </source>
</evidence>
<dbReference type="AlphaFoldDB" id="A0A3B8N7Q0"/>
<gene>
    <name evidence="2" type="ORF">DCE01_06565</name>
</gene>
<dbReference type="Proteomes" id="UP000257240">
    <property type="component" value="Unassembled WGS sequence"/>
</dbReference>
<evidence type="ECO:0000313" key="3">
    <source>
        <dbReference type="Proteomes" id="UP000257240"/>
    </source>
</evidence>
<dbReference type="Pfam" id="PF13511">
    <property type="entry name" value="DUF4124"/>
    <property type="match status" value="1"/>
</dbReference>
<reference evidence="2 3" key="1">
    <citation type="journal article" date="2018" name="Nat. Biotechnol.">
        <title>A standardized bacterial taxonomy based on genome phylogeny substantially revises the tree of life.</title>
        <authorList>
            <person name="Parks D.H."/>
            <person name="Chuvochina M."/>
            <person name="Waite D.W."/>
            <person name="Rinke C."/>
            <person name="Skarshewski A."/>
            <person name="Chaumeil P.A."/>
            <person name="Hugenholtz P."/>
        </authorList>
    </citation>
    <scope>NUCLEOTIDE SEQUENCE [LARGE SCALE GENOMIC DNA]</scope>
    <source>
        <strain evidence="2">UBA12529</strain>
    </source>
</reference>
<proteinExistence type="predicted"/>
<dbReference type="EMBL" id="DLVE01000082">
    <property type="protein sequence ID" value="HAA84427.1"/>
    <property type="molecule type" value="Genomic_DNA"/>
</dbReference>
<accession>A0A3B8N7Q0</accession>
<protein>
    <recommendedName>
        <fullName evidence="1">DUF4124 domain-containing protein</fullName>
    </recommendedName>
</protein>
<sequence length="37" mass="4444">MNNPIYYYVDEKGKVHYTQFPQTVPLKYKSTLRPLNP</sequence>
<feature type="domain" description="DUF4124" evidence="1">
    <location>
        <begin position="5"/>
        <end position="22"/>
    </location>
</feature>
<organism evidence="2 3">
    <name type="scientific">Thermodesulfobacterium commune</name>
    <dbReference type="NCBI Taxonomy" id="1741"/>
    <lineage>
        <taxon>Bacteria</taxon>
        <taxon>Pseudomonadati</taxon>
        <taxon>Thermodesulfobacteriota</taxon>
        <taxon>Thermodesulfobacteria</taxon>
        <taxon>Thermodesulfobacteriales</taxon>
        <taxon>Thermodesulfobacteriaceae</taxon>
        <taxon>Thermodesulfobacterium</taxon>
    </lineage>
</organism>
<evidence type="ECO:0000313" key="2">
    <source>
        <dbReference type="EMBL" id="HAA84427.1"/>
    </source>
</evidence>
<dbReference type="InterPro" id="IPR025392">
    <property type="entry name" value="DUF4124"/>
</dbReference>